<feature type="domain" description="Integrin beta subunit cytoplasmic" evidence="23">
    <location>
        <begin position="745"/>
        <end position="790"/>
    </location>
</feature>
<keyword evidence="14 19" id="KW-0472">Membrane</keyword>
<dbReference type="Pfam" id="PF07974">
    <property type="entry name" value="EGF_2"/>
    <property type="match status" value="1"/>
</dbReference>
<feature type="disulfide bond" evidence="17">
    <location>
        <begin position="556"/>
        <end position="561"/>
    </location>
</feature>
<dbReference type="PRINTS" id="PR01186">
    <property type="entry name" value="INTEGRINB"/>
</dbReference>
<dbReference type="GO" id="GO:0033627">
    <property type="term" value="P:cell adhesion mediated by integrin"/>
    <property type="evidence" value="ECO:0007669"/>
    <property type="project" value="TreeGrafter"/>
</dbReference>
<dbReference type="InterPro" id="IPR036465">
    <property type="entry name" value="vWFA_dom_sf"/>
</dbReference>
<dbReference type="Gene3D" id="3.40.50.410">
    <property type="entry name" value="von Willebrand factor, type A domain"/>
    <property type="match status" value="1"/>
</dbReference>
<evidence type="ECO:0000256" key="12">
    <source>
        <dbReference type="ARBA" id="ARBA00022989"/>
    </source>
</evidence>
<keyword evidence="9" id="KW-0106">Calcium</keyword>
<evidence type="ECO:0000313" key="25">
    <source>
        <dbReference type="EMBL" id="KAI1899458.1"/>
    </source>
</evidence>
<dbReference type="Gene3D" id="2.10.25.10">
    <property type="entry name" value="Laminin"/>
    <property type="match status" value="4"/>
</dbReference>
<dbReference type="InterPro" id="IPR016201">
    <property type="entry name" value="PSI"/>
</dbReference>
<evidence type="ECO:0000256" key="13">
    <source>
        <dbReference type="ARBA" id="ARBA00023037"/>
    </source>
</evidence>
<evidence type="ECO:0000259" key="24">
    <source>
        <dbReference type="SMART" id="SM01242"/>
    </source>
</evidence>
<proteinExistence type="inferred from homology"/>
<dbReference type="InterPro" id="IPR057243">
    <property type="entry name" value="Integrin_I-EGF_CS"/>
</dbReference>
<dbReference type="InterPro" id="IPR057073">
    <property type="entry name" value="EGF_integrin_2"/>
</dbReference>
<feature type="disulfide bond" evidence="17">
    <location>
        <begin position="215"/>
        <end position="222"/>
    </location>
</feature>
<dbReference type="Gene3D" id="3.30.1680.10">
    <property type="entry name" value="ligand-binding face of the semaphorins, domain 2"/>
    <property type="match status" value="1"/>
</dbReference>
<dbReference type="SUPFAM" id="SSF103575">
    <property type="entry name" value="Plexin repeat"/>
    <property type="match status" value="1"/>
</dbReference>
<feature type="disulfide bond" evidence="17">
    <location>
        <begin position="647"/>
        <end position="716"/>
    </location>
</feature>
<dbReference type="SUPFAM" id="SSF69687">
    <property type="entry name" value="Integrin beta tail domain"/>
    <property type="match status" value="1"/>
</dbReference>
<feature type="disulfide bond" evidence="17">
    <location>
        <begin position="641"/>
        <end position="650"/>
    </location>
</feature>
<evidence type="ECO:0000256" key="16">
    <source>
        <dbReference type="ARBA" id="ARBA00023180"/>
    </source>
</evidence>
<dbReference type="GO" id="GO:0005178">
    <property type="term" value="F:integrin binding"/>
    <property type="evidence" value="ECO:0007669"/>
    <property type="project" value="TreeGrafter"/>
</dbReference>
<feature type="disulfide bond" evidence="17">
    <location>
        <begin position="62"/>
        <end position="78"/>
    </location>
</feature>
<feature type="disulfide bond" evidence="17">
    <location>
        <begin position="270"/>
        <end position="310"/>
    </location>
</feature>
<feature type="disulfide bond" evidence="17">
    <location>
        <begin position="52"/>
        <end position="89"/>
    </location>
</feature>
<dbReference type="Gene3D" id="1.20.5.100">
    <property type="entry name" value="Cytochrome c1, transmembrane anchor, C-terminal"/>
    <property type="match status" value="1"/>
</dbReference>
<evidence type="ECO:0000256" key="1">
    <source>
        <dbReference type="ARBA" id="ARBA00004251"/>
    </source>
</evidence>
<feature type="disulfide bond" evidence="17">
    <location>
        <begin position="615"/>
        <end position="620"/>
    </location>
</feature>
<dbReference type="SMART" id="SM00187">
    <property type="entry name" value="INB"/>
    <property type="match status" value="1"/>
</dbReference>
<keyword evidence="12 19" id="KW-1133">Transmembrane helix</keyword>
<evidence type="ECO:0000256" key="20">
    <source>
        <dbReference type="SAM" id="SignalP"/>
    </source>
</evidence>
<evidence type="ECO:0000256" key="10">
    <source>
        <dbReference type="ARBA" id="ARBA00022842"/>
    </source>
</evidence>
<evidence type="ECO:0000256" key="14">
    <source>
        <dbReference type="ARBA" id="ARBA00023136"/>
    </source>
</evidence>
<evidence type="ECO:0000256" key="7">
    <source>
        <dbReference type="ARBA" id="ARBA00022729"/>
    </source>
</evidence>
<evidence type="ECO:0000256" key="17">
    <source>
        <dbReference type="PIRSR" id="PIRSR002512-1"/>
    </source>
</evidence>
<feature type="transmembrane region" description="Helical" evidence="19">
    <location>
        <begin position="722"/>
        <end position="748"/>
    </location>
</feature>
<keyword evidence="13 18" id="KW-0401">Integrin</keyword>
<feature type="domain" description="Integrin beta subunit tail" evidence="24">
    <location>
        <begin position="641"/>
        <end position="721"/>
    </location>
</feature>
<keyword evidence="5 18" id="KW-0812">Transmembrane</keyword>
<dbReference type="SMART" id="SM01241">
    <property type="entry name" value="Integrin_b_cyt"/>
    <property type="match status" value="1"/>
</dbReference>
<dbReference type="FunFam" id="3.40.50.410:FF:000002">
    <property type="entry name" value="Integrin beta"/>
    <property type="match status" value="1"/>
</dbReference>
<dbReference type="InterPro" id="IPR015812">
    <property type="entry name" value="Integrin_bsu"/>
</dbReference>
<dbReference type="GO" id="GO:0007159">
    <property type="term" value="P:leukocyte cell-cell adhesion"/>
    <property type="evidence" value="ECO:0007669"/>
    <property type="project" value="TreeGrafter"/>
</dbReference>
<feature type="disulfide bond" evidence="17">
    <location>
        <begin position="622"/>
        <end position="631"/>
    </location>
</feature>
<dbReference type="Proteomes" id="UP000829720">
    <property type="component" value="Unassembled WGS sequence"/>
</dbReference>
<dbReference type="PANTHER" id="PTHR10082">
    <property type="entry name" value="INTEGRIN BETA SUBUNIT"/>
    <property type="match status" value="1"/>
</dbReference>
<feature type="disulfide bond" evidence="17">
    <location>
        <begin position="505"/>
        <end position="519"/>
    </location>
</feature>
<dbReference type="PIRSF" id="PIRSF002512">
    <property type="entry name" value="Integrin_B"/>
    <property type="match status" value="1"/>
</dbReference>
<sequence>MIWASYSAIPSLLISQMHLYRSLLVSFLLLMGRHVLSVEECPKGVINSCGDCVISGPYCAWCKQLNFTKPGESDAVRCDTRAKLYERGCEEAEIISPKNSHTAVKDLPLSKATSRNQEPVQLKPQEVKLVVRPGLPYTFQLKFKRAEDYPVDLYYLMDLSYSMRDDLENVKKLGKQLLITLRKITSHARIGFGSFVDKTVLPFTNTNPDKLKKPCPETENQCQPAFGYKHVLSLTSNQDDFNLRVSEQFISGNLDSPEGGLDAIMQTAVCGDKIGWGNSTRLLVFTTDAGFHMAGDGKLAAILEQNDGKCHLGEDLTYSKSNEMDYPSVNQVAEKLAENNIQPIFAVTSNISHVYQKLKEMIPKSEVGVLSEDSSNVVSLIENAYKSLSSNVIVSHDELPEHVKVTYSSNCPGGEKSGITAICDNVGIGKEVTFSVTVTADTCMTEKSFLVGPLGFRERMKVTVTTHCGCDCNDAHDTAHCSGKGKLTCGICSCSPGFVGQSCECQVGDKDENHLKAACRLDNSTVCSGLGDCICGVCKCHTSEDGRTIYGTHCQCDDRSCEVNQNKLCGGNGKCDCGECICDPGYEGSACQCKKSNEACQKGSAKTVCSGRGNCECNVCQCKDGYTLPFCEECPGCPSPCSKAANCIECLGFNTGPFSKNCTESCRKIQHTMEDKLTVKKPCKEKDSENCFMVFSMKELDGIDNYEVSILKKRECPEPPNFLAIGLGTVAGVALIGLLLLLLIKALLYMRDLKEFRRFENEKRKAKWSNAENPLFKTATTTVQNPNFSE</sequence>
<gene>
    <name evidence="25" type="ORF">AGOR_G00062000</name>
</gene>
<feature type="disulfide bond" evidence="17">
    <location>
        <begin position="634"/>
        <end position="637"/>
    </location>
</feature>
<feature type="disulfide bond" evidence="17">
    <location>
        <begin position="540"/>
        <end position="554"/>
    </location>
</feature>
<dbReference type="GO" id="GO:0005925">
    <property type="term" value="C:focal adhesion"/>
    <property type="evidence" value="ECO:0007669"/>
    <property type="project" value="TreeGrafter"/>
</dbReference>
<keyword evidence="3" id="KW-1003">Cell membrane</keyword>
<dbReference type="InterPro" id="IPR014836">
    <property type="entry name" value="Integrin_bsu_cyt_dom"/>
</dbReference>
<evidence type="ECO:0000256" key="19">
    <source>
        <dbReference type="SAM" id="Phobius"/>
    </source>
</evidence>
<dbReference type="Gene3D" id="4.10.1240.30">
    <property type="match status" value="1"/>
</dbReference>
<dbReference type="AlphaFoldDB" id="A0A8T3DXS0"/>
<dbReference type="SMART" id="SM00423">
    <property type="entry name" value="PSI"/>
    <property type="match status" value="1"/>
</dbReference>
<evidence type="ECO:0000256" key="11">
    <source>
        <dbReference type="ARBA" id="ARBA00022889"/>
    </source>
</evidence>
<feature type="disulfide bond" evidence="17">
    <location>
        <begin position="577"/>
        <end position="609"/>
    </location>
</feature>
<dbReference type="PANTHER" id="PTHR10082:SF15">
    <property type="entry name" value="INTEGRIN BETA-2"/>
    <property type="match status" value="1"/>
</dbReference>
<name>A0A8T3DXS0_9TELE</name>
<dbReference type="Pfam" id="PF07965">
    <property type="entry name" value="Integrin_B_tail"/>
    <property type="match status" value="1"/>
</dbReference>
<feature type="disulfide bond" evidence="17">
    <location>
        <begin position="575"/>
        <end position="580"/>
    </location>
</feature>
<evidence type="ECO:0000259" key="22">
    <source>
        <dbReference type="SMART" id="SM00423"/>
    </source>
</evidence>
<dbReference type="InterPro" id="IPR002369">
    <property type="entry name" value="Integrin_bsu_VWA"/>
</dbReference>
<evidence type="ECO:0000256" key="9">
    <source>
        <dbReference type="ARBA" id="ARBA00022837"/>
    </source>
</evidence>
<dbReference type="GO" id="GO:0009986">
    <property type="term" value="C:cell surface"/>
    <property type="evidence" value="ECO:0007669"/>
    <property type="project" value="TreeGrafter"/>
</dbReference>
<dbReference type="Pfam" id="PF08725">
    <property type="entry name" value="Integrin_b_cyt"/>
    <property type="match status" value="1"/>
</dbReference>
<feature type="disulfide bond" evidence="17">
    <location>
        <begin position="617"/>
        <end position="662"/>
    </location>
</feature>
<feature type="disulfide bond" evidence="17">
    <location>
        <begin position="489"/>
        <end position="527"/>
    </location>
</feature>
<comment type="caution">
    <text evidence="25">The sequence shown here is derived from an EMBL/GenBank/DDBJ whole genome shotgun (WGS) entry which is preliminary data.</text>
</comment>
<feature type="disulfide bond" evidence="17">
    <location>
        <begin position="535"/>
        <end position="569"/>
    </location>
</feature>
<dbReference type="InterPro" id="IPR032695">
    <property type="entry name" value="Integrin_dom_sf"/>
</dbReference>
<dbReference type="GO" id="GO:0007160">
    <property type="term" value="P:cell-matrix adhesion"/>
    <property type="evidence" value="ECO:0007669"/>
    <property type="project" value="TreeGrafter"/>
</dbReference>
<organism evidence="25 26">
    <name type="scientific">Albula goreensis</name>
    <dbReference type="NCBI Taxonomy" id="1534307"/>
    <lineage>
        <taxon>Eukaryota</taxon>
        <taxon>Metazoa</taxon>
        <taxon>Chordata</taxon>
        <taxon>Craniata</taxon>
        <taxon>Vertebrata</taxon>
        <taxon>Euteleostomi</taxon>
        <taxon>Actinopterygii</taxon>
        <taxon>Neopterygii</taxon>
        <taxon>Teleostei</taxon>
        <taxon>Albuliformes</taxon>
        <taxon>Albulidae</taxon>
        <taxon>Albula</taxon>
    </lineage>
</organism>
<feature type="disulfide bond" evidence="17">
    <location>
        <begin position="468"/>
        <end position="472"/>
    </location>
</feature>
<keyword evidence="8" id="KW-0677">Repeat</keyword>
<feature type="disulfide bond" evidence="17">
    <location>
        <begin position="593"/>
        <end position="600"/>
    </location>
</feature>
<dbReference type="GO" id="GO:0007229">
    <property type="term" value="P:integrin-mediated signaling pathway"/>
    <property type="evidence" value="ECO:0007669"/>
    <property type="project" value="UniProtKB-KW"/>
</dbReference>
<keyword evidence="7 20" id="KW-0732">Signal</keyword>
<dbReference type="GO" id="GO:0019901">
    <property type="term" value="F:protein kinase binding"/>
    <property type="evidence" value="ECO:0007669"/>
    <property type="project" value="TreeGrafter"/>
</dbReference>
<evidence type="ECO:0000259" key="21">
    <source>
        <dbReference type="SMART" id="SM00187"/>
    </source>
</evidence>
<keyword evidence="26" id="KW-1185">Reference proteome</keyword>
<comment type="similarity">
    <text evidence="2 18">Belongs to the integrin beta chain family.</text>
</comment>
<dbReference type="OrthoDB" id="410592at2759"/>
<reference evidence="25" key="1">
    <citation type="submission" date="2021-01" db="EMBL/GenBank/DDBJ databases">
        <authorList>
            <person name="Zahm M."/>
            <person name="Roques C."/>
            <person name="Cabau C."/>
            <person name="Klopp C."/>
            <person name="Donnadieu C."/>
            <person name="Jouanno E."/>
            <person name="Lampietro C."/>
            <person name="Louis A."/>
            <person name="Herpin A."/>
            <person name="Echchiki A."/>
            <person name="Berthelot C."/>
            <person name="Parey E."/>
            <person name="Roest-Crollius H."/>
            <person name="Braasch I."/>
            <person name="Postlethwait J."/>
            <person name="Bobe J."/>
            <person name="Montfort J."/>
            <person name="Bouchez O."/>
            <person name="Begum T."/>
            <person name="Mejri S."/>
            <person name="Adams A."/>
            <person name="Chen W.-J."/>
            <person name="Guiguen Y."/>
        </authorList>
    </citation>
    <scope>NUCLEOTIDE SEQUENCE</scope>
    <source>
        <tissue evidence="25">Blood</tissue>
    </source>
</reference>
<dbReference type="Pfam" id="PF17205">
    <property type="entry name" value="PSI_integrin"/>
    <property type="match status" value="1"/>
</dbReference>
<keyword evidence="4" id="KW-0245">EGF-like domain</keyword>
<evidence type="ECO:0000256" key="4">
    <source>
        <dbReference type="ARBA" id="ARBA00022536"/>
    </source>
</evidence>
<feature type="disulfide bond" evidence="17">
    <location>
        <begin position="582"/>
        <end position="591"/>
    </location>
</feature>
<protein>
    <recommendedName>
        <fullName evidence="18">Integrin beta</fullName>
    </recommendedName>
</protein>
<evidence type="ECO:0000256" key="3">
    <source>
        <dbReference type="ARBA" id="ARBA00022475"/>
    </source>
</evidence>
<dbReference type="Gene3D" id="2.60.40.1510">
    <property type="entry name" value="ntegrin, alpha v. Chain A, domain 3"/>
    <property type="match status" value="1"/>
</dbReference>
<evidence type="ECO:0000313" key="26">
    <source>
        <dbReference type="Proteomes" id="UP000829720"/>
    </source>
</evidence>
<feature type="disulfide bond" evidence="17">
    <location>
        <begin position="411"/>
        <end position="423"/>
    </location>
</feature>
<keyword evidence="16" id="KW-0325">Glycoprotein</keyword>
<dbReference type="InterPro" id="IPR013111">
    <property type="entry name" value="EGF_extracell"/>
</dbReference>
<evidence type="ECO:0000256" key="8">
    <source>
        <dbReference type="ARBA" id="ARBA00022737"/>
    </source>
</evidence>
<keyword evidence="15 17" id="KW-1015">Disulfide bond</keyword>
<dbReference type="GO" id="GO:0030593">
    <property type="term" value="P:neutrophil chemotaxis"/>
    <property type="evidence" value="ECO:0007669"/>
    <property type="project" value="TreeGrafter"/>
</dbReference>
<keyword evidence="11 18" id="KW-0130">Cell adhesion</keyword>
<dbReference type="InterPro" id="IPR012896">
    <property type="entry name" value="Integrin_bsu_tail"/>
</dbReference>
<keyword evidence="6" id="KW-0479">Metal-binding</keyword>
<dbReference type="InterPro" id="IPR033760">
    <property type="entry name" value="Integrin_beta_N"/>
</dbReference>
<feature type="disulfide bond" evidence="17">
    <location>
        <begin position="443"/>
        <end position="683"/>
    </location>
</feature>
<dbReference type="InterPro" id="IPR036349">
    <property type="entry name" value="Integrin_bsu_tail_dom_sf"/>
</dbReference>
<feature type="disulfide bond" evidence="17">
    <location>
        <begin position="666"/>
        <end position="691"/>
    </location>
</feature>
<evidence type="ECO:0000256" key="5">
    <source>
        <dbReference type="ARBA" id="ARBA00022692"/>
    </source>
</evidence>
<dbReference type="PROSITE" id="PS00243">
    <property type="entry name" value="I_EGF_1"/>
    <property type="match status" value="1"/>
</dbReference>
<dbReference type="GO" id="GO:0008305">
    <property type="term" value="C:integrin complex"/>
    <property type="evidence" value="ECO:0007669"/>
    <property type="project" value="TreeGrafter"/>
</dbReference>
<feature type="chain" id="PRO_5035820349" description="Integrin beta" evidence="20">
    <location>
        <begin position="38"/>
        <end position="790"/>
    </location>
</feature>
<dbReference type="Pfam" id="PF00362">
    <property type="entry name" value="Integrin_beta"/>
    <property type="match status" value="1"/>
</dbReference>
<accession>A0A8T3DXS0</accession>
<evidence type="ECO:0000259" key="23">
    <source>
        <dbReference type="SMART" id="SM01241"/>
    </source>
</evidence>
<feature type="domain" description="PSI" evidence="22">
    <location>
        <begin position="40"/>
        <end position="90"/>
    </location>
</feature>
<dbReference type="EMBL" id="JAERUA010000005">
    <property type="protein sequence ID" value="KAI1899458.1"/>
    <property type="molecule type" value="Genomic_DNA"/>
</dbReference>
<keyword evidence="10" id="KW-0460">Magnesium</keyword>
<dbReference type="Pfam" id="PF23105">
    <property type="entry name" value="EGF_integrin"/>
    <property type="match status" value="1"/>
</dbReference>
<evidence type="ECO:0000256" key="6">
    <source>
        <dbReference type="ARBA" id="ARBA00022723"/>
    </source>
</evidence>
<dbReference type="PROSITE" id="PS52047">
    <property type="entry name" value="I_EGF_2"/>
    <property type="match status" value="1"/>
</dbReference>
<evidence type="ECO:0000256" key="2">
    <source>
        <dbReference type="ARBA" id="ARBA00007449"/>
    </source>
</evidence>
<dbReference type="SUPFAM" id="SSF69179">
    <property type="entry name" value="Integrin domains"/>
    <property type="match status" value="1"/>
</dbReference>
<feature type="disulfide bond" evidence="17">
    <location>
        <begin position="49"/>
        <end position="59"/>
    </location>
</feature>
<dbReference type="GO" id="GO:0046872">
    <property type="term" value="F:metal ion binding"/>
    <property type="evidence" value="ECO:0007669"/>
    <property type="project" value="UniProtKB-KW"/>
</dbReference>
<dbReference type="SUPFAM" id="SSF57196">
    <property type="entry name" value="EGF/Laminin"/>
    <property type="match status" value="1"/>
</dbReference>
<feature type="disulfide bond" evidence="17">
    <location>
        <begin position="494"/>
        <end position="503"/>
    </location>
</feature>
<feature type="disulfide bond" evidence="17">
    <location>
        <begin position="533"/>
        <end position="538"/>
    </location>
</feature>
<dbReference type="GO" id="GO:0001540">
    <property type="term" value="F:amyloid-beta binding"/>
    <property type="evidence" value="ECO:0007669"/>
    <property type="project" value="TreeGrafter"/>
</dbReference>
<feature type="signal peptide" evidence="20">
    <location>
        <begin position="1"/>
        <end position="37"/>
    </location>
</feature>
<feature type="domain" description="Integrin beta subunit VWA" evidence="21">
    <location>
        <begin position="48"/>
        <end position="470"/>
    </location>
</feature>
<dbReference type="SUPFAM" id="SSF53300">
    <property type="entry name" value="vWA-like"/>
    <property type="match status" value="1"/>
</dbReference>
<comment type="subcellular location">
    <subcellularLocation>
        <location evidence="1 18">Cell membrane</location>
        <topology evidence="1 18">Single-pass type I membrane protein</topology>
    </subcellularLocation>
</comment>
<dbReference type="FunFam" id="2.10.25.10:FF:000036">
    <property type="entry name" value="Integrin beta"/>
    <property type="match status" value="1"/>
</dbReference>
<evidence type="ECO:0000256" key="15">
    <source>
        <dbReference type="ARBA" id="ARBA00023157"/>
    </source>
</evidence>
<evidence type="ECO:0000256" key="18">
    <source>
        <dbReference type="RuleBase" id="RU000633"/>
    </source>
</evidence>
<dbReference type="SMART" id="SM01242">
    <property type="entry name" value="Integrin_B_tail"/>
    <property type="match status" value="1"/>
</dbReference>